<proteinExistence type="predicted"/>
<organism evidence="1 2">
    <name type="scientific">Plakobranchus ocellatus</name>
    <dbReference type="NCBI Taxonomy" id="259542"/>
    <lineage>
        <taxon>Eukaryota</taxon>
        <taxon>Metazoa</taxon>
        <taxon>Spiralia</taxon>
        <taxon>Lophotrochozoa</taxon>
        <taxon>Mollusca</taxon>
        <taxon>Gastropoda</taxon>
        <taxon>Heterobranchia</taxon>
        <taxon>Euthyneura</taxon>
        <taxon>Panpulmonata</taxon>
        <taxon>Sacoglossa</taxon>
        <taxon>Placobranchoidea</taxon>
        <taxon>Plakobranchidae</taxon>
        <taxon>Plakobranchus</taxon>
    </lineage>
</organism>
<protein>
    <submittedName>
        <fullName evidence="1">Uncharacterized protein</fullName>
    </submittedName>
</protein>
<gene>
    <name evidence="1" type="ORF">PoB_006062900</name>
</gene>
<keyword evidence="2" id="KW-1185">Reference proteome</keyword>
<comment type="caution">
    <text evidence="1">The sequence shown here is derived from an EMBL/GenBank/DDBJ whole genome shotgun (WGS) entry which is preliminary data.</text>
</comment>
<accession>A0AAV4CQI9</accession>
<dbReference type="EMBL" id="BLXT01006878">
    <property type="protein sequence ID" value="GFO34124.1"/>
    <property type="molecule type" value="Genomic_DNA"/>
</dbReference>
<evidence type="ECO:0000313" key="2">
    <source>
        <dbReference type="Proteomes" id="UP000735302"/>
    </source>
</evidence>
<evidence type="ECO:0000313" key="1">
    <source>
        <dbReference type="EMBL" id="GFO34124.1"/>
    </source>
</evidence>
<name>A0AAV4CQI9_9GAST</name>
<dbReference type="AlphaFoldDB" id="A0AAV4CQI9"/>
<reference evidence="1 2" key="1">
    <citation type="journal article" date="2021" name="Elife">
        <title>Chloroplast acquisition without the gene transfer in kleptoplastic sea slugs, Plakobranchus ocellatus.</title>
        <authorList>
            <person name="Maeda T."/>
            <person name="Takahashi S."/>
            <person name="Yoshida T."/>
            <person name="Shimamura S."/>
            <person name="Takaki Y."/>
            <person name="Nagai Y."/>
            <person name="Toyoda A."/>
            <person name="Suzuki Y."/>
            <person name="Arimoto A."/>
            <person name="Ishii H."/>
            <person name="Satoh N."/>
            <person name="Nishiyama T."/>
            <person name="Hasebe M."/>
            <person name="Maruyama T."/>
            <person name="Minagawa J."/>
            <person name="Obokata J."/>
            <person name="Shigenobu S."/>
        </authorList>
    </citation>
    <scope>NUCLEOTIDE SEQUENCE [LARGE SCALE GENOMIC DNA]</scope>
</reference>
<sequence length="118" mass="12924">MIDSKEGAYVFTEWPNGAKKHSFPTGALCSNFKAAAVSALEQEALTVKYTSPHSTNRTCLPLRCQICSTGPLQSQKTPQSSANHVSVEHSPVNSRGFLDTVKTQAMKLVTDWLKKEVQ</sequence>
<dbReference type="Proteomes" id="UP000735302">
    <property type="component" value="Unassembled WGS sequence"/>
</dbReference>